<dbReference type="RefSeq" id="WP_132114957.1">
    <property type="nucleotide sequence ID" value="NZ_SLWS01000002.1"/>
</dbReference>
<sequence length="127" mass="13840">MSDKHADYVLAVKGNQPTLLAQVQAVPPPAAPGSQDYVDEERGHGRITRRAMWVTVAAYGVTSLNTDRASARDIGGLVRGQWGIENRIHWVRDVVFAEDRQYAYTGNGAHAMAMLRNLAIGLILLAA</sequence>
<gene>
    <name evidence="2" type="ORF">EV192_1021008</name>
</gene>
<keyword evidence="3" id="KW-1185">Reference proteome</keyword>
<protein>
    <submittedName>
        <fullName evidence="2">DDE family transposase</fullName>
    </submittedName>
</protein>
<dbReference type="GO" id="GO:0003677">
    <property type="term" value="F:DNA binding"/>
    <property type="evidence" value="ECO:0007669"/>
    <property type="project" value="InterPro"/>
</dbReference>
<dbReference type="PANTHER" id="PTHR30298">
    <property type="entry name" value="H REPEAT-ASSOCIATED PREDICTED TRANSPOSASE"/>
    <property type="match status" value="1"/>
</dbReference>
<dbReference type="EMBL" id="SLWS01000002">
    <property type="protein sequence ID" value="TCO62868.1"/>
    <property type="molecule type" value="Genomic_DNA"/>
</dbReference>
<comment type="caution">
    <text evidence="2">The sequence shown here is derived from an EMBL/GenBank/DDBJ whole genome shotgun (WGS) entry which is preliminary data.</text>
</comment>
<reference evidence="2 3" key="1">
    <citation type="submission" date="2019-03" db="EMBL/GenBank/DDBJ databases">
        <title>Genomic Encyclopedia of Type Strains, Phase IV (KMG-IV): sequencing the most valuable type-strain genomes for metagenomic binning, comparative biology and taxonomic classification.</title>
        <authorList>
            <person name="Goeker M."/>
        </authorList>
    </citation>
    <scope>NUCLEOTIDE SEQUENCE [LARGE SCALE GENOMIC DNA]</scope>
    <source>
        <strain evidence="2 3">DSM 45934</strain>
    </source>
</reference>
<feature type="domain" description="Transposase IS4-like" evidence="1">
    <location>
        <begin position="3"/>
        <end position="120"/>
    </location>
</feature>
<name>A0A4R2JZJ1_9PSEU</name>
<dbReference type="Proteomes" id="UP000295680">
    <property type="component" value="Unassembled WGS sequence"/>
</dbReference>
<evidence type="ECO:0000313" key="2">
    <source>
        <dbReference type="EMBL" id="TCO62868.1"/>
    </source>
</evidence>
<evidence type="ECO:0000313" key="3">
    <source>
        <dbReference type="Proteomes" id="UP000295680"/>
    </source>
</evidence>
<dbReference type="GO" id="GO:0004803">
    <property type="term" value="F:transposase activity"/>
    <property type="evidence" value="ECO:0007669"/>
    <property type="project" value="InterPro"/>
</dbReference>
<dbReference type="InterPro" id="IPR002559">
    <property type="entry name" value="Transposase_11"/>
</dbReference>
<dbReference type="GO" id="GO:0006313">
    <property type="term" value="P:DNA transposition"/>
    <property type="evidence" value="ECO:0007669"/>
    <property type="project" value="InterPro"/>
</dbReference>
<dbReference type="Pfam" id="PF01609">
    <property type="entry name" value="DDE_Tnp_1"/>
    <property type="match status" value="1"/>
</dbReference>
<dbReference type="InterPro" id="IPR051698">
    <property type="entry name" value="Transposase_11-like"/>
</dbReference>
<accession>A0A4R2JZJ1</accession>
<organism evidence="2 3">
    <name type="scientific">Actinocrispum wychmicini</name>
    <dbReference type="NCBI Taxonomy" id="1213861"/>
    <lineage>
        <taxon>Bacteria</taxon>
        <taxon>Bacillati</taxon>
        <taxon>Actinomycetota</taxon>
        <taxon>Actinomycetes</taxon>
        <taxon>Pseudonocardiales</taxon>
        <taxon>Pseudonocardiaceae</taxon>
        <taxon>Actinocrispum</taxon>
    </lineage>
</organism>
<evidence type="ECO:0000259" key="1">
    <source>
        <dbReference type="Pfam" id="PF01609"/>
    </source>
</evidence>
<proteinExistence type="predicted"/>
<dbReference type="PANTHER" id="PTHR30298:SF0">
    <property type="entry name" value="PROTEIN YBFL-RELATED"/>
    <property type="match status" value="1"/>
</dbReference>
<dbReference type="OrthoDB" id="3867913at2"/>
<dbReference type="AlphaFoldDB" id="A0A4R2JZJ1"/>